<protein>
    <recommendedName>
        <fullName evidence="3">Terpene synthase</fullName>
    </recommendedName>
</protein>
<dbReference type="Gene3D" id="1.10.600.10">
    <property type="entry name" value="Farnesyl Diphosphate Synthase"/>
    <property type="match status" value="1"/>
</dbReference>
<dbReference type="AlphaFoldDB" id="A0A7R9Q835"/>
<name>A0A7R9Q835_9ACAR</name>
<accession>A0A7R9Q835</accession>
<feature type="non-terminal residue" evidence="1">
    <location>
        <position position="326"/>
    </location>
</feature>
<dbReference type="EMBL" id="OC872617">
    <property type="protein sequence ID" value="CAD7635948.1"/>
    <property type="molecule type" value="Genomic_DNA"/>
</dbReference>
<dbReference type="OrthoDB" id="6486656at2759"/>
<evidence type="ECO:0008006" key="3">
    <source>
        <dbReference type="Google" id="ProtNLM"/>
    </source>
</evidence>
<dbReference type="InterPro" id="IPR008949">
    <property type="entry name" value="Isoprenoid_synthase_dom_sf"/>
</dbReference>
<keyword evidence="2" id="KW-1185">Reference proteome</keyword>
<sequence length="326" mass="38454">MVEREMSMCFGHPWTDRMNLSGFQTYLFTTNNRDLFGVINFWTVFAFLFDDYLDQIRDQSVLNEWYNKYKTGHSDDDNPMDRILVKARLYIDRYLSPNQLKRHMDYFLGFIQTYNILTPYKHNTALRLMTYDDFFAIREKDCGGVAVFIWAELSAKFDPDHYGLRDNDLYQAFTSTCIKHCVLVNEIYSFRKEVRAGDTRHNYVYLIMARERVSAQLAVDRIVCEIHGLWALVMDYGKQLKEFNNPALDRSKVYEGYNNYIRGPIKSFADLIPDDIHYDTGDNNNTMYKHVTLTNSMINYVVRGVEPTRVAQNPHFPDARAVIERE</sequence>
<reference evidence="1" key="1">
    <citation type="submission" date="2020-11" db="EMBL/GenBank/DDBJ databases">
        <authorList>
            <person name="Tran Van P."/>
        </authorList>
    </citation>
    <scope>NUCLEOTIDE SEQUENCE</scope>
</reference>
<dbReference type="Pfam" id="PF19086">
    <property type="entry name" value="Terpene_syn_C_2"/>
    <property type="match status" value="1"/>
</dbReference>
<dbReference type="EMBL" id="CAJPIZ010018042">
    <property type="protein sequence ID" value="CAG2116378.1"/>
    <property type="molecule type" value="Genomic_DNA"/>
</dbReference>
<dbReference type="SUPFAM" id="SSF48576">
    <property type="entry name" value="Terpenoid synthases"/>
    <property type="match status" value="1"/>
</dbReference>
<dbReference type="Proteomes" id="UP000759131">
    <property type="component" value="Unassembled WGS sequence"/>
</dbReference>
<evidence type="ECO:0000313" key="1">
    <source>
        <dbReference type="EMBL" id="CAD7635948.1"/>
    </source>
</evidence>
<evidence type="ECO:0000313" key="2">
    <source>
        <dbReference type="Proteomes" id="UP000759131"/>
    </source>
</evidence>
<organism evidence="1">
    <name type="scientific">Medioppia subpectinata</name>
    <dbReference type="NCBI Taxonomy" id="1979941"/>
    <lineage>
        <taxon>Eukaryota</taxon>
        <taxon>Metazoa</taxon>
        <taxon>Ecdysozoa</taxon>
        <taxon>Arthropoda</taxon>
        <taxon>Chelicerata</taxon>
        <taxon>Arachnida</taxon>
        <taxon>Acari</taxon>
        <taxon>Acariformes</taxon>
        <taxon>Sarcoptiformes</taxon>
        <taxon>Oribatida</taxon>
        <taxon>Brachypylina</taxon>
        <taxon>Oppioidea</taxon>
        <taxon>Oppiidae</taxon>
        <taxon>Medioppia</taxon>
    </lineage>
</organism>
<proteinExistence type="predicted"/>
<gene>
    <name evidence="1" type="ORF">OSB1V03_LOCUS16338</name>
</gene>